<dbReference type="Proteomes" id="UP000005951">
    <property type="component" value="Unassembled WGS sequence"/>
</dbReference>
<feature type="compositionally biased region" description="Polar residues" evidence="2">
    <location>
        <begin position="342"/>
        <end position="355"/>
    </location>
</feature>
<dbReference type="Pfam" id="PF00589">
    <property type="entry name" value="Phage_integrase"/>
    <property type="match status" value="1"/>
</dbReference>
<dbReference type="SUPFAM" id="SSF56349">
    <property type="entry name" value="DNA breaking-rejoining enzymes"/>
    <property type="match status" value="1"/>
</dbReference>
<protein>
    <submittedName>
        <fullName evidence="4">Integrase/recombinase</fullName>
    </submittedName>
</protein>
<dbReference type="InterPro" id="IPR011010">
    <property type="entry name" value="DNA_brk_join_enz"/>
</dbReference>
<feature type="compositionally biased region" description="Basic and acidic residues" evidence="2">
    <location>
        <begin position="357"/>
        <end position="368"/>
    </location>
</feature>
<keyword evidence="1" id="KW-0233">DNA recombination</keyword>
<proteinExistence type="predicted"/>
<evidence type="ECO:0000313" key="4">
    <source>
        <dbReference type="EMBL" id="EKT82262.1"/>
    </source>
</evidence>
<feature type="region of interest" description="Disordered" evidence="2">
    <location>
        <begin position="334"/>
        <end position="368"/>
    </location>
</feature>
<dbReference type="Gene3D" id="1.10.443.10">
    <property type="entry name" value="Intergrase catalytic core"/>
    <property type="match status" value="1"/>
</dbReference>
<dbReference type="GO" id="GO:0015074">
    <property type="term" value="P:DNA integration"/>
    <property type="evidence" value="ECO:0007669"/>
    <property type="project" value="InterPro"/>
</dbReference>
<reference evidence="4 5" key="1">
    <citation type="journal article" date="2013" name="Genome Announc.">
        <title>Draft Genome Sequence of Rhodococcus opacus Strain M213 Shows a Diverse Catabolic Potential.</title>
        <authorList>
            <person name="Pathak A."/>
            <person name="Green S.J."/>
            <person name="Ogram A."/>
            <person name="Chauhan A."/>
        </authorList>
    </citation>
    <scope>NUCLEOTIDE SEQUENCE [LARGE SCALE GENOMIC DNA]</scope>
    <source>
        <strain evidence="4 5">M213</strain>
    </source>
</reference>
<gene>
    <name evidence="4" type="ORF">WSS_A13007</name>
</gene>
<dbReference type="AlphaFoldDB" id="K8XVL8"/>
<dbReference type="EMBL" id="AJYC02000037">
    <property type="protein sequence ID" value="EKT82262.1"/>
    <property type="molecule type" value="Genomic_DNA"/>
</dbReference>
<evidence type="ECO:0000259" key="3">
    <source>
        <dbReference type="PROSITE" id="PS51898"/>
    </source>
</evidence>
<organism evidence="4 5">
    <name type="scientific">Rhodococcus opacus M213</name>
    <dbReference type="NCBI Taxonomy" id="1129896"/>
    <lineage>
        <taxon>Bacteria</taxon>
        <taxon>Bacillati</taxon>
        <taxon>Actinomycetota</taxon>
        <taxon>Actinomycetes</taxon>
        <taxon>Mycobacteriales</taxon>
        <taxon>Nocardiaceae</taxon>
        <taxon>Rhodococcus</taxon>
    </lineage>
</organism>
<dbReference type="RefSeq" id="WP_005256179.1">
    <property type="nucleotide sequence ID" value="NZ_AJYC02000037.1"/>
</dbReference>
<dbReference type="GO" id="GO:0006310">
    <property type="term" value="P:DNA recombination"/>
    <property type="evidence" value="ECO:0007669"/>
    <property type="project" value="UniProtKB-KW"/>
</dbReference>
<accession>K8XVL8</accession>
<dbReference type="InterPro" id="IPR050090">
    <property type="entry name" value="Tyrosine_recombinase_XerCD"/>
</dbReference>
<evidence type="ECO:0000313" key="5">
    <source>
        <dbReference type="Proteomes" id="UP000005951"/>
    </source>
</evidence>
<sequence>MTHEGALPGAAHLVLASNVAHSGPESAVFEAMLEGWASQQRTWFLKSATIDSRTRLIRRIAKFVNEYPWRWEAADVEAFIDSRRNQPKPIVVSSARLYETTVRMFLEYLTDPLYSWVEICMERFGAAPAQVLHAANTIVDVSEYEGDPRRRPLAYDEIQALFDVADGRAELIRSRRRKGARAAMRDAALLKTVYAFGLRRSEAAGLDLADLRHNPKAPAFGRCGAVFVRWGDSPHGGALKPRTVLTLSEMDWIVGVLEHWLTEIRPGFGVGAHPALWVTERADRILPRRIDEIFATARDAAGLDPALNLNCLRHSYITHLTEFDYPEKFVSTQAGHSIPPQRRSQPACSPNTATGCDSDRCPDTELLE</sequence>
<dbReference type="PROSITE" id="PS51898">
    <property type="entry name" value="TYR_RECOMBINASE"/>
    <property type="match status" value="1"/>
</dbReference>
<name>K8XVL8_RHOOP</name>
<evidence type="ECO:0000256" key="1">
    <source>
        <dbReference type="ARBA" id="ARBA00023172"/>
    </source>
</evidence>
<dbReference type="PANTHER" id="PTHR30349:SF81">
    <property type="entry name" value="TYROSINE RECOMBINASE XERC"/>
    <property type="match status" value="1"/>
</dbReference>
<feature type="domain" description="Tyr recombinase" evidence="3">
    <location>
        <begin position="148"/>
        <end position="368"/>
    </location>
</feature>
<dbReference type="GO" id="GO:0003677">
    <property type="term" value="F:DNA binding"/>
    <property type="evidence" value="ECO:0007669"/>
    <property type="project" value="InterPro"/>
</dbReference>
<comment type="caution">
    <text evidence="4">The sequence shown here is derived from an EMBL/GenBank/DDBJ whole genome shotgun (WGS) entry which is preliminary data.</text>
</comment>
<dbReference type="PANTHER" id="PTHR30349">
    <property type="entry name" value="PHAGE INTEGRASE-RELATED"/>
    <property type="match status" value="1"/>
</dbReference>
<evidence type="ECO:0000256" key="2">
    <source>
        <dbReference type="SAM" id="MobiDB-lite"/>
    </source>
</evidence>
<dbReference type="InterPro" id="IPR013762">
    <property type="entry name" value="Integrase-like_cat_sf"/>
</dbReference>
<dbReference type="InterPro" id="IPR002104">
    <property type="entry name" value="Integrase_catalytic"/>
</dbReference>